<protein>
    <recommendedName>
        <fullName evidence="2">J domain-containing protein</fullName>
    </recommendedName>
</protein>
<dbReference type="Proteomes" id="UP000765509">
    <property type="component" value="Unassembled WGS sequence"/>
</dbReference>
<dbReference type="OrthoDB" id="259708at2759"/>
<dbReference type="SUPFAM" id="SSF46565">
    <property type="entry name" value="Chaperone J-domain"/>
    <property type="match status" value="1"/>
</dbReference>
<name>A0A9Q3IIR8_9BASI</name>
<evidence type="ECO:0000259" key="2">
    <source>
        <dbReference type="PROSITE" id="PS50076"/>
    </source>
</evidence>
<reference evidence="3" key="1">
    <citation type="submission" date="2021-03" db="EMBL/GenBank/DDBJ databases">
        <title>Draft genome sequence of rust myrtle Austropuccinia psidii MF-1, a brazilian biotype.</title>
        <authorList>
            <person name="Quecine M.C."/>
            <person name="Pachon D.M.R."/>
            <person name="Bonatelli M.L."/>
            <person name="Correr F.H."/>
            <person name="Franceschini L.M."/>
            <person name="Leite T.F."/>
            <person name="Margarido G.R.A."/>
            <person name="Almeida C.A."/>
            <person name="Ferrarezi J.A."/>
            <person name="Labate C.A."/>
        </authorList>
    </citation>
    <scope>NUCLEOTIDE SEQUENCE</scope>
    <source>
        <strain evidence="3">MF-1</strain>
    </source>
</reference>
<gene>
    <name evidence="3" type="ORF">O181_080310</name>
</gene>
<dbReference type="InterPro" id="IPR001623">
    <property type="entry name" value="DnaJ_domain"/>
</dbReference>
<evidence type="ECO:0000313" key="4">
    <source>
        <dbReference type="Proteomes" id="UP000765509"/>
    </source>
</evidence>
<organism evidence="3 4">
    <name type="scientific">Austropuccinia psidii MF-1</name>
    <dbReference type="NCBI Taxonomy" id="1389203"/>
    <lineage>
        <taxon>Eukaryota</taxon>
        <taxon>Fungi</taxon>
        <taxon>Dikarya</taxon>
        <taxon>Basidiomycota</taxon>
        <taxon>Pucciniomycotina</taxon>
        <taxon>Pucciniomycetes</taxon>
        <taxon>Pucciniales</taxon>
        <taxon>Sphaerophragmiaceae</taxon>
        <taxon>Austropuccinia</taxon>
    </lineage>
</organism>
<dbReference type="AlphaFoldDB" id="A0A9Q3IIR8"/>
<dbReference type="Pfam" id="PF00226">
    <property type="entry name" value="DnaJ"/>
    <property type="match status" value="1"/>
</dbReference>
<feature type="region of interest" description="Disordered" evidence="1">
    <location>
        <begin position="7"/>
        <end position="26"/>
    </location>
</feature>
<evidence type="ECO:0000256" key="1">
    <source>
        <dbReference type="SAM" id="MobiDB-lite"/>
    </source>
</evidence>
<feature type="compositionally biased region" description="Basic and acidic residues" evidence="1">
    <location>
        <begin position="495"/>
        <end position="508"/>
    </location>
</feature>
<dbReference type="InterPro" id="IPR036869">
    <property type="entry name" value="J_dom_sf"/>
</dbReference>
<dbReference type="PANTHER" id="PTHR44825:SF1">
    <property type="entry name" value="DNAJ HOMOLOG SUBFAMILY C MEMBER 4"/>
    <property type="match status" value="1"/>
</dbReference>
<proteinExistence type="predicted"/>
<feature type="region of interest" description="Disordered" evidence="1">
    <location>
        <begin position="59"/>
        <end position="135"/>
    </location>
</feature>
<sequence length="533" mass="59936">MLDYFFKSTSSKSSHHQSNPHKSSQSSQILEIAIEIETYFAQFNSSLDSNDILLDLSNQNSSSSNSTTSSSNSLASTNLNNQPSPSVTSSSHQSSKQQKIYSTSSSRPIRYSSCPRSNSTSNHLSSSNLKSKSFNRSASYSSNNYSNHSSISSKKNHHDRLACDLVDQINHQNNLYSILGFKSNLSTHQIKFEDIRKAYITRSRLCHPDKLPNYGPCTAAFQKLSFAYETLSKSSSRRIYDFTLKANHHRSFKSQNHSQFNPSSSSDQFNHNDIHPSYNINADETLNSVLYSTFCEFMDGDFQMIRVLINALNEGNPGFNLGDETINNLETTFKKLRTILLTGQKYLKLVRFELIKLYEIQSNLRSLSYFNLMGRVSLSLALARVTISIPMRIDQAMRGLEDSNIDHDDLNNNNNNNNDQVNEKNQKEPHQSNSNHRQSQDFNQRSGILPPRVAGLLEATVAVLERGERATMWASGKHDDLDRQPISKTSSQFKDSSKPSSKVDSKDVDLNQINLSTKLELGSALSTFQAQPS</sequence>
<feature type="compositionally biased region" description="Low complexity" evidence="1">
    <location>
        <begin position="411"/>
        <end position="420"/>
    </location>
</feature>
<accession>A0A9Q3IIR8</accession>
<comment type="caution">
    <text evidence="3">The sequence shown here is derived from an EMBL/GenBank/DDBJ whole genome shotgun (WGS) entry which is preliminary data.</text>
</comment>
<feature type="compositionally biased region" description="Basic and acidic residues" evidence="1">
    <location>
        <begin position="421"/>
        <end position="430"/>
    </location>
</feature>
<feature type="compositionally biased region" description="Polar residues" evidence="1">
    <location>
        <begin position="431"/>
        <end position="446"/>
    </location>
</feature>
<evidence type="ECO:0000313" key="3">
    <source>
        <dbReference type="EMBL" id="MBW0540595.1"/>
    </source>
</evidence>
<dbReference type="EMBL" id="AVOT02045240">
    <property type="protein sequence ID" value="MBW0540595.1"/>
    <property type="molecule type" value="Genomic_DNA"/>
</dbReference>
<keyword evidence="4" id="KW-1185">Reference proteome</keyword>
<dbReference type="CDD" id="cd06257">
    <property type="entry name" value="DnaJ"/>
    <property type="match status" value="1"/>
</dbReference>
<dbReference type="Gene3D" id="1.10.287.110">
    <property type="entry name" value="DnaJ domain"/>
    <property type="match status" value="1"/>
</dbReference>
<feature type="compositionally biased region" description="Basic and acidic residues" evidence="1">
    <location>
        <begin position="476"/>
        <end position="485"/>
    </location>
</feature>
<feature type="region of interest" description="Disordered" evidence="1">
    <location>
        <begin position="475"/>
        <end position="508"/>
    </location>
</feature>
<dbReference type="PANTHER" id="PTHR44825">
    <property type="match status" value="1"/>
</dbReference>
<feature type="domain" description="J" evidence="2">
    <location>
        <begin position="174"/>
        <end position="244"/>
    </location>
</feature>
<dbReference type="PROSITE" id="PS50076">
    <property type="entry name" value="DNAJ_2"/>
    <property type="match status" value="1"/>
</dbReference>
<dbReference type="SMART" id="SM00271">
    <property type="entry name" value="DnaJ"/>
    <property type="match status" value="1"/>
</dbReference>
<feature type="region of interest" description="Disordered" evidence="1">
    <location>
        <begin position="404"/>
        <end position="447"/>
    </location>
</feature>
<dbReference type="InterPro" id="IPR052763">
    <property type="entry name" value="DnaJ_C4"/>
</dbReference>